<evidence type="ECO:0000256" key="9">
    <source>
        <dbReference type="ARBA" id="ARBA00023237"/>
    </source>
</evidence>
<reference evidence="14 15" key="1">
    <citation type="submission" date="2020-10" db="EMBL/GenBank/DDBJ databases">
        <title>Campylobacter and Helicobacter PacBio genomes.</title>
        <authorList>
            <person name="Lane C."/>
        </authorList>
    </citation>
    <scope>NUCLEOTIDE SEQUENCE [LARGE SCALE GENOMIC DNA]</scope>
    <source>
        <strain evidence="14 15">2016D-0077</strain>
    </source>
</reference>
<dbReference type="OrthoDB" id="9805566at2"/>
<evidence type="ECO:0000313" key="15">
    <source>
        <dbReference type="Proteomes" id="UP000594749"/>
    </source>
</evidence>
<dbReference type="PRINTS" id="PR01021">
    <property type="entry name" value="OMPADOMAIN"/>
</dbReference>
<keyword evidence="3" id="KW-1134">Transmembrane beta strand</keyword>
<protein>
    <submittedName>
        <fullName evidence="14">OmpA family protein</fullName>
    </submittedName>
</protein>
<name>A0A7M1LDH4_9BACT</name>
<evidence type="ECO:0000256" key="7">
    <source>
        <dbReference type="ARBA" id="ARBA00023114"/>
    </source>
</evidence>
<dbReference type="PANTHER" id="PTHR30329">
    <property type="entry name" value="STATOR ELEMENT OF FLAGELLAR MOTOR COMPLEX"/>
    <property type="match status" value="1"/>
</dbReference>
<dbReference type="Gene3D" id="3.30.1330.60">
    <property type="entry name" value="OmpA-like domain"/>
    <property type="match status" value="1"/>
</dbReference>
<dbReference type="SUPFAM" id="SSF103647">
    <property type="entry name" value="TSP type-3 repeat"/>
    <property type="match status" value="1"/>
</dbReference>
<dbReference type="PROSITE" id="PS51123">
    <property type="entry name" value="OMPA_2"/>
    <property type="match status" value="1"/>
</dbReference>
<dbReference type="SUPFAM" id="SSF103088">
    <property type="entry name" value="OmpA-like"/>
    <property type="match status" value="1"/>
</dbReference>
<dbReference type="CDD" id="cd07185">
    <property type="entry name" value="OmpA_C-like"/>
    <property type="match status" value="1"/>
</dbReference>
<evidence type="ECO:0000259" key="13">
    <source>
        <dbReference type="PROSITE" id="PS51123"/>
    </source>
</evidence>
<dbReference type="GO" id="GO:0015288">
    <property type="term" value="F:porin activity"/>
    <property type="evidence" value="ECO:0007669"/>
    <property type="project" value="UniProtKB-KW"/>
</dbReference>
<evidence type="ECO:0000256" key="8">
    <source>
        <dbReference type="ARBA" id="ARBA00023136"/>
    </source>
</evidence>
<dbReference type="GO" id="GO:0005509">
    <property type="term" value="F:calcium ion binding"/>
    <property type="evidence" value="ECO:0007669"/>
    <property type="project" value="InterPro"/>
</dbReference>
<evidence type="ECO:0000256" key="3">
    <source>
        <dbReference type="ARBA" id="ARBA00022452"/>
    </source>
</evidence>
<dbReference type="InterPro" id="IPR006665">
    <property type="entry name" value="OmpA-like"/>
</dbReference>
<gene>
    <name evidence="14" type="ORF">IMC76_04975</name>
</gene>
<feature type="region of interest" description="Disordered" evidence="11">
    <location>
        <begin position="314"/>
        <end position="340"/>
    </location>
</feature>
<feature type="compositionally biased region" description="Basic and acidic residues" evidence="11">
    <location>
        <begin position="325"/>
        <end position="340"/>
    </location>
</feature>
<keyword evidence="9" id="KW-0998">Cell outer membrane</keyword>
<dbReference type="AlphaFoldDB" id="A0A7M1LDH4"/>
<dbReference type="EMBL" id="CP063078">
    <property type="protein sequence ID" value="QOQ86588.1"/>
    <property type="molecule type" value="Genomic_DNA"/>
</dbReference>
<evidence type="ECO:0000256" key="1">
    <source>
        <dbReference type="ARBA" id="ARBA00004571"/>
    </source>
</evidence>
<keyword evidence="15" id="KW-1185">Reference proteome</keyword>
<dbReference type="InterPro" id="IPR011250">
    <property type="entry name" value="OMP/PagP_B-barrel"/>
</dbReference>
<dbReference type="GO" id="GO:0046930">
    <property type="term" value="C:pore complex"/>
    <property type="evidence" value="ECO:0007669"/>
    <property type="project" value="UniProtKB-KW"/>
</dbReference>
<sequence>MKKILLALSLCAATALVANEDNYHWQFTPVIGGTSFDSDFDLKDEMFFGARIAKNFEEGSFFDHLEFGYDRVNGADVKGKGKGDMDMNLYHLSLIKNFDVNDDFKFYGLIGGGYLDGKGNGSYADGTKVDDYDSGFAQVGLGAKYYVTDNFHLRLEAKDVIAFEDETTHNLFYSLGFGVDFGSRTPAVVPVVAVPIGDEDGDGVPDNLDRCPGTPAGTVVDENGCEKIIRLDVNSLKFGFDSTKIKPESKHIVREISDFVADKPNYAIRLEGHTDSTGDATYNQGLSERRAAAVKDVLVELGVDANKITTQGYGETQPVATNSTKEGRAQNRRVDAKFRK</sequence>
<evidence type="ECO:0000256" key="5">
    <source>
        <dbReference type="ARBA" id="ARBA00022729"/>
    </source>
</evidence>
<dbReference type="PRINTS" id="PR01023">
    <property type="entry name" value="NAFLGMOTY"/>
</dbReference>
<organism evidence="14 15">
    <name type="scientific">Campylobacter corcagiensis</name>
    <dbReference type="NCBI Taxonomy" id="1448857"/>
    <lineage>
        <taxon>Bacteria</taxon>
        <taxon>Pseudomonadati</taxon>
        <taxon>Campylobacterota</taxon>
        <taxon>Epsilonproteobacteria</taxon>
        <taxon>Campylobacterales</taxon>
        <taxon>Campylobacteraceae</taxon>
        <taxon>Campylobacter</taxon>
    </lineage>
</organism>
<feature type="domain" description="OmpA-like" evidence="13">
    <location>
        <begin position="225"/>
        <end position="340"/>
    </location>
</feature>
<keyword evidence="5 12" id="KW-0732">Signal</keyword>
<dbReference type="Gene3D" id="2.40.160.20">
    <property type="match status" value="1"/>
</dbReference>
<accession>A0A7M1LDH4</accession>
<comment type="subcellular location">
    <subcellularLocation>
        <location evidence="1">Cell outer membrane</location>
        <topology evidence="1">Multi-pass membrane protein</topology>
    </subcellularLocation>
</comment>
<evidence type="ECO:0000256" key="6">
    <source>
        <dbReference type="ARBA" id="ARBA00023065"/>
    </source>
</evidence>
<dbReference type="Proteomes" id="UP000594749">
    <property type="component" value="Chromosome"/>
</dbReference>
<keyword evidence="8 10" id="KW-0472">Membrane</keyword>
<feature type="signal peptide" evidence="12">
    <location>
        <begin position="1"/>
        <end position="18"/>
    </location>
</feature>
<keyword evidence="4" id="KW-0812">Transmembrane</keyword>
<dbReference type="GO" id="GO:0006811">
    <property type="term" value="P:monoatomic ion transport"/>
    <property type="evidence" value="ECO:0007669"/>
    <property type="project" value="UniProtKB-KW"/>
</dbReference>
<feature type="compositionally biased region" description="Polar residues" evidence="11">
    <location>
        <begin position="314"/>
        <end position="324"/>
    </location>
</feature>
<dbReference type="InterPro" id="IPR028974">
    <property type="entry name" value="TSP_type-3_rpt"/>
</dbReference>
<evidence type="ECO:0000256" key="10">
    <source>
        <dbReference type="PROSITE-ProRule" id="PRU00473"/>
    </source>
</evidence>
<dbReference type="InterPro" id="IPR036737">
    <property type="entry name" value="OmpA-like_sf"/>
</dbReference>
<evidence type="ECO:0000256" key="2">
    <source>
        <dbReference type="ARBA" id="ARBA00022448"/>
    </source>
</evidence>
<keyword evidence="6" id="KW-0406">Ion transport</keyword>
<keyword evidence="2" id="KW-0813">Transport</keyword>
<dbReference type="RefSeq" id="WP_025802811.1">
    <property type="nucleotide sequence ID" value="NZ_CP053842.1"/>
</dbReference>
<evidence type="ECO:0000256" key="12">
    <source>
        <dbReference type="SAM" id="SignalP"/>
    </source>
</evidence>
<dbReference type="SUPFAM" id="SSF56925">
    <property type="entry name" value="OMPA-like"/>
    <property type="match status" value="1"/>
</dbReference>
<dbReference type="Pfam" id="PF13505">
    <property type="entry name" value="OMP_b-brl"/>
    <property type="match status" value="1"/>
</dbReference>
<feature type="chain" id="PRO_5029782855" evidence="12">
    <location>
        <begin position="19"/>
        <end position="340"/>
    </location>
</feature>
<dbReference type="InterPro" id="IPR050330">
    <property type="entry name" value="Bact_OuterMem_StrucFunc"/>
</dbReference>
<dbReference type="GO" id="GO:0009279">
    <property type="term" value="C:cell outer membrane"/>
    <property type="evidence" value="ECO:0007669"/>
    <property type="project" value="UniProtKB-SubCell"/>
</dbReference>
<dbReference type="InterPro" id="IPR027385">
    <property type="entry name" value="Beta-barrel_OMP"/>
</dbReference>
<dbReference type="PANTHER" id="PTHR30329:SF21">
    <property type="entry name" value="LIPOPROTEIN YIAD-RELATED"/>
    <property type="match status" value="1"/>
</dbReference>
<dbReference type="InterPro" id="IPR006664">
    <property type="entry name" value="OMP_bac"/>
</dbReference>
<evidence type="ECO:0000256" key="11">
    <source>
        <dbReference type="SAM" id="MobiDB-lite"/>
    </source>
</evidence>
<evidence type="ECO:0000256" key="4">
    <source>
        <dbReference type="ARBA" id="ARBA00022692"/>
    </source>
</evidence>
<proteinExistence type="predicted"/>
<dbReference type="Pfam" id="PF00691">
    <property type="entry name" value="OmpA"/>
    <property type="match status" value="1"/>
</dbReference>
<evidence type="ECO:0000313" key="14">
    <source>
        <dbReference type="EMBL" id="QOQ86588.1"/>
    </source>
</evidence>
<keyword evidence="7" id="KW-0626">Porin</keyword>